<dbReference type="EMBL" id="CAVMJV010000002">
    <property type="protein sequence ID" value="CAK5014254.1"/>
    <property type="molecule type" value="Genomic_DNA"/>
</dbReference>
<dbReference type="Proteomes" id="UP001497535">
    <property type="component" value="Unassembled WGS sequence"/>
</dbReference>
<protein>
    <submittedName>
        <fullName evidence="1">Uncharacterized protein</fullName>
    </submittedName>
</protein>
<keyword evidence="2" id="KW-1185">Reference proteome</keyword>
<sequence length="160" mass="18947">MELFLFEPNEYQRLYNCSSITIETIPLEQRRSTPLALINLTLATIYFLLYLPCLYSIWNHHWKNDCYSILFYIGIIDVNALILAINRCLEVLAPKIAEILFKGIRTYLWLTICSLYALYWLFFAKAIVFSGIYFAWFFNPFIGYKEDIKGEVVTYYLNIT</sequence>
<name>A0ACB0XRY1_MELEN</name>
<evidence type="ECO:0000313" key="2">
    <source>
        <dbReference type="Proteomes" id="UP001497535"/>
    </source>
</evidence>
<evidence type="ECO:0000313" key="1">
    <source>
        <dbReference type="EMBL" id="CAK5014254.1"/>
    </source>
</evidence>
<accession>A0ACB0XRY1</accession>
<proteinExistence type="predicted"/>
<comment type="caution">
    <text evidence="1">The sequence shown here is derived from an EMBL/GenBank/DDBJ whole genome shotgun (WGS) entry which is preliminary data.</text>
</comment>
<organism evidence="1 2">
    <name type="scientific">Meloidogyne enterolobii</name>
    <name type="common">Root-knot nematode worm</name>
    <name type="synonym">Meloidogyne mayaguensis</name>
    <dbReference type="NCBI Taxonomy" id="390850"/>
    <lineage>
        <taxon>Eukaryota</taxon>
        <taxon>Metazoa</taxon>
        <taxon>Ecdysozoa</taxon>
        <taxon>Nematoda</taxon>
        <taxon>Chromadorea</taxon>
        <taxon>Rhabditida</taxon>
        <taxon>Tylenchina</taxon>
        <taxon>Tylenchomorpha</taxon>
        <taxon>Tylenchoidea</taxon>
        <taxon>Meloidogynidae</taxon>
        <taxon>Meloidogyninae</taxon>
        <taxon>Meloidogyne</taxon>
    </lineage>
</organism>
<gene>
    <name evidence="1" type="ORF">MENTE1834_LOCUS2654</name>
</gene>
<reference evidence="1" key="1">
    <citation type="submission" date="2023-11" db="EMBL/GenBank/DDBJ databases">
        <authorList>
            <person name="Poullet M."/>
        </authorList>
    </citation>
    <scope>NUCLEOTIDE SEQUENCE</scope>
    <source>
        <strain evidence="1">E1834</strain>
    </source>
</reference>